<dbReference type="SUPFAM" id="SSF51161">
    <property type="entry name" value="Trimeric LpxA-like enzymes"/>
    <property type="match status" value="1"/>
</dbReference>
<dbReference type="PANTHER" id="PTHR13061">
    <property type="entry name" value="DYNACTIN SUBUNIT P25"/>
    <property type="match status" value="1"/>
</dbReference>
<proteinExistence type="predicted"/>
<reference evidence="1 2" key="1">
    <citation type="submission" date="2016-01" db="EMBL/GenBank/DDBJ databases">
        <authorList>
            <person name="Oliw E.H."/>
        </authorList>
    </citation>
    <scope>NUCLEOTIDE SEQUENCE [LARGE SCALE GENOMIC DNA]</scope>
    <source>
        <strain evidence="1">LMG 27134</strain>
    </source>
</reference>
<dbReference type="Proteomes" id="UP000054683">
    <property type="component" value="Unassembled WGS sequence"/>
</dbReference>
<dbReference type="OrthoDB" id="9803036at2"/>
<dbReference type="GO" id="GO:0016740">
    <property type="term" value="F:transferase activity"/>
    <property type="evidence" value="ECO:0007669"/>
    <property type="project" value="UniProtKB-KW"/>
</dbReference>
<sequence length="174" mass="17965">MTIFELKEKKPSIAQSAYVSTTATIIGDVLIAGNSSVWPGAVIRGDNDRITVGRGSNVQDGAILHADANHPLSVGEGVSIGHAAVVHGCTIGSGSLIGIHATILNDAVIGANCIVAAGAVIPEGKMFPDRSLILGAPGKVVRQLTDGEIKGIHANADEYVSKASMYEAELWERA</sequence>
<dbReference type="InterPro" id="IPR001451">
    <property type="entry name" value="Hexapep"/>
</dbReference>
<dbReference type="CDD" id="cd04645">
    <property type="entry name" value="LbH_gamma_CA_like"/>
    <property type="match status" value="1"/>
</dbReference>
<dbReference type="InterPro" id="IPR050484">
    <property type="entry name" value="Transf_Hexapept/Carb_Anhydrase"/>
</dbReference>
<dbReference type="AlphaFoldDB" id="A0A158JNT7"/>
<evidence type="ECO:0000313" key="1">
    <source>
        <dbReference type="EMBL" id="SAL70516.1"/>
    </source>
</evidence>
<dbReference type="InterPro" id="IPR011004">
    <property type="entry name" value="Trimer_LpxA-like_sf"/>
</dbReference>
<name>A0A158JNT7_9BURK</name>
<dbReference type="Gene3D" id="2.160.10.10">
    <property type="entry name" value="Hexapeptide repeat proteins"/>
    <property type="match status" value="1"/>
</dbReference>
<dbReference type="EMBL" id="FCOK02000102">
    <property type="protein sequence ID" value="SAL70516.1"/>
    <property type="molecule type" value="Genomic_DNA"/>
</dbReference>
<dbReference type="PANTHER" id="PTHR13061:SF29">
    <property type="entry name" value="GAMMA CARBONIC ANHYDRASE-LIKE 1, MITOCHONDRIAL-RELATED"/>
    <property type="match status" value="1"/>
</dbReference>
<dbReference type="RefSeq" id="WP_062092423.1">
    <property type="nucleotide sequence ID" value="NZ_FCOK02000102.1"/>
</dbReference>
<gene>
    <name evidence="1" type="ORF">AWB69_08358</name>
</gene>
<dbReference type="InterPro" id="IPR047324">
    <property type="entry name" value="LbH_gamma_CA-like"/>
</dbReference>
<protein>
    <submittedName>
        <fullName evidence="1">Hexapeptide repeat-containing transferase</fullName>
    </submittedName>
</protein>
<keyword evidence="1" id="KW-0808">Transferase</keyword>
<organism evidence="1 2">
    <name type="scientific">Caballeronia udeis</name>
    <dbReference type="NCBI Taxonomy" id="1232866"/>
    <lineage>
        <taxon>Bacteria</taxon>
        <taxon>Pseudomonadati</taxon>
        <taxon>Pseudomonadota</taxon>
        <taxon>Betaproteobacteria</taxon>
        <taxon>Burkholderiales</taxon>
        <taxon>Burkholderiaceae</taxon>
        <taxon>Caballeronia</taxon>
    </lineage>
</organism>
<dbReference type="Pfam" id="PF00132">
    <property type="entry name" value="Hexapep"/>
    <property type="match status" value="1"/>
</dbReference>
<accession>A0A158JNT7</accession>
<evidence type="ECO:0000313" key="2">
    <source>
        <dbReference type="Proteomes" id="UP000054683"/>
    </source>
</evidence>